<evidence type="ECO:0000313" key="3">
    <source>
        <dbReference type="Proteomes" id="UP000095284"/>
    </source>
</evidence>
<evidence type="ECO:0000313" key="4">
    <source>
        <dbReference type="Proteomes" id="UP000659654"/>
    </source>
</evidence>
<reference evidence="5" key="1">
    <citation type="submission" date="2016-11" db="UniProtKB">
        <authorList>
            <consortium name="WormBaseParasite"/>
        </authorList>
    </citation>
    <scope>IDENTIFICATION</scope>
</reference>
<accession>A0A1I7RJZ2</accession>
<dbReference type="Proteomes" id="UP000659654">
    <property type="component" value="Unassembled WGS sequence"/>
</dbReference>
<sequence>MRIAPSPRKSILDLCAQTEIDTPAPAAPGPLYNTGELNAPCNDWTSLSVICFGVCELTIRRNRSAAPSVAQFPVVD</sequence>
<keyword evidence="4" id="KW-1185">Reference proteome</keyword>
<dbReference type="OrthoDB" id="5875338at2759"/>
<organism evidence="3 5">
    <name type="scientific">Bursaphelenchus xylophilus</name>
    <name type="common">Pinewood nematode worm</name>
    <name type="synonym">Aphelenchoides xylophilus</name>
    <dbReference type="NCBI Taxonomy" id="6326"/>
    <lineage>
        <taxon>Eukaryota</taxon>
        <taxon>Metazoa</taxon>
        <taxon>Ecdysozoa</taxon>
        <taxon>Nematoda</taxon>
        <taxon>Chromadorea</taxon>
        <taxon>Rhabditida</taxon>
        <taxon>Tylenchina</taxon>
        <taxon>Tylenchomorpha</taxon>
        <taxon>Aphelenchoidea</taxon>
        <taxon>Aphelenchoididae</taxon>
        <taxon>Bursaphelenchus</taxon>
    </lineage>
</organism>
<dbReference type="EMBL" id="CAJFCV020000006">
    <property type="protein sequence ID" value="CAG9131623.1"/>
    <property type="molecule type" value="Genomic_DNA"/>
</dbReference>
<dbReference type="EMBL" id="CAJFDI010000006">
    <property type="protein sequence ID" value="CAD5235299.1"/>
    <property type="molecule type" value="Genomic_DNA"/>
</dbReference>
<dbReference type="Proteomes" id="UP000095284">
    <property type="component" value="Unplaced"/>
</dbReference>
<name>A0A1I7RJZ2_BURXY</name>
<protein>
    <submittedName>
        <fullName evidence="1">(pine wood nematode) hypothetical protein</fullName>
    </submittedName>
</protein>
<dbReference type="WBParaSite" id="BXY_0102400.1">
    <property type="protein sequence ID" value="BXY_0102400.1"/>
    <property type="gene ID" value="BXY_0102400"/>
</dbReference>
<evidence type="ECO:0000313" key="5">
    <source>
        <dbReference type="WBParaSite" id="BXY_0102400.1"/>
    </source>
</evidence>
<proteinExistence type="predicted"/>
<dbReference type="AlphaFoldDB" id="A0A1I7RJZ2"/>
<dbReference type="Proteomes" id="UP000582659">
    <property type="component" value="Unassembled WGS sequence"/>
</dbReference>
<evidence type="ECO:0000313" key="1">
    <source>
        <dbReference type="EMBL" id="CAD5235299.1"/>
    </source>
</evidence>
<evidence type="ECO:0000313" key="2">
    <source>
        <dbReference type="EMBL" id="CAG9131623.1"/>
    </source>
</evidence>
<gene>
    <name evidence="1" type="ORF">BXYJ_LOCUS15390</name>
</gene>
<reference evidence="2" key="2">
    <citation type="submission" date="2020-08" db="EMBL/GenBank/DDBJ databases">
        <authorList>
            <person name="Kikuchi T."/>
        </authorList>
    </citation>
    <scope>NUCLEOTIDE SEQUENCE</scope>
    <source>
        <strain evidence="1">Ka4C1</strain>
    </source>
</reference>